<dbReference type="Proteomes" id="UP000276133">
    <property type="component" value="Unassembled WGS sequence"/>
</dbReference>
<name>A0A3M7T8L3_BRAPC</name>
<sequence>MNKIKIREKVLRYSIIFSVDLITDFEIILHSFLNTHKLKYKTKNDFKIPKTVFTMHGLRTKNKESTKFELIVVNKCARKTKINNYKEYRDFKI</sequence>
<evidence type="ECO:0000313" key="2">
    <source>
        <dbReference type="Proteomes" id="UP000276133"/>
    </source>
</evidence>
<reference evidence="1 2" key="1">
    <citation type="journal article" date="2018" name="Sci. Rep.">
        <title>Genomic signatures of local adaptation to the degree of environmental predictability in rotifers.</title>
        <authorList>
            <person name="Franch-Gras L."/>
            <person name="Hahn C."/>
            <person name="Garcia-Roger E.M."/>
            <person name="Carmona M.J."/>
            <person name="Serra M."/>
            <person name="Gomez A."/>
        </authorList>
    </citation>
    <scope>NUCLEOTIDE SEQUENCE [LARGE SCALE GENOMIC DNA]</scope>
    <source>
        <strain evidence="1">HYR1</strain>
    </source>
</reference>
<dbReference type="AlphaFoldDB" id="A0A3M7T8L3"/>
<evidence type="ECO:0000313" key="1">
    <source>
        <dbReference type="EMBL" id="RNA44404.1"/>
    </source>
</evidence>
<protein>
    <submittedName>
        <fullName evidence="1">Uncharacterized protein</fullName>
    </submittedName>
</protein>
<organism evidence="1 2">
    <name type="scientific">Brachionus plicatilis</name>
    <name type="common">Marine rotifer</name>
    <name type="synonym">Brachionus muelleri</name>
    <dbReference type="NCBI Taxonomy" id="10195"/>
    <lineage>
        <taxon>Eukaryota</taxon>
        <taxon>Metazoa</taxon>
        <taxon>Spiralia</taxon>
        <taxon>Gnathifera</taxon>
        <taxon>Rotifera</taxon>
        <taxon>Eurotatoria</taxon>
        <taxon>Monogononta</taxon>
        <taxon>Pseudotrocha</taxon>
        <taxon>Ploima</taxon>
        <taxon>Brachionidae</taxon>
        <taxon>Brachionus</taxon>
    </lineage>
</organism>
<gene>
    <name evidence="1" type="ORF">BpHYR1_047877</name>
</gene>
<accession>A0A3M7T8L3</accession>
<keyword evidence="2" id="KW-1185">Reference proteome</keyword>
<proteinExistence type="predicted"/>
<comment type="caution">
    <text evidence="1">The sequence shown here is derived from an EMBL/GenBank/DDBJ whole genome shotgun (WGS) entry which is preliminary data.</text>
</comment>
<dbReference type="EMBL" id="REGN01000111">
    <property type="protein sequence ID" value="RNA44404.1"/>
    <property type="molecule type" value="Genomic_DNA"/>
</dbReference>